<protein>
    <recommendedName>
        <fullName evidence="5">PDZ domain-containing protein</fullName>
    </recommendedName>
</protein>
<reference evidence="7" key="1">
    <citation type="journal article" date="2019" name="Int. J. Syst. Evol. Microbiol.">
        <title>The Global Catalogue of Microorganisms (GCM) 10K type strain sequencing project: providing services to taxonomists for standard genome sequencing and annotation.</title>
        <authorList>
            <consortium name="The Broad Institute Genomics Platform"/>
            <consortium name="The Broad Institute Genome Sequencing Center for Infectious Disease"/>
            <person name="Wu L."/>
            <person name="Ma J."/>
        </authorList>
    </citation>
    <scope>NUCLEOTIDE SEQUENCE [LARGE SCALE GENOMIC DNA]</scope>
    <source>
        <strain evidence="7">JCM 31406</strain>
    </source>
</reference>
<comment type="similarity">
    <text evidence="1">Belongs to the peptidase S1C family.</text>
</comment>
<dbReference type="SUPFAM" id="SSF50156">
    <property type="entry name" value="PDZ domain-like"/>
    <property type="match status" value="1"/>
</dbReference>
<name>A0ABQ2SBN3_9DEIO</name>
<keyword evidence="3" id="KW-0378">Hydrolase</keyword>
<comment type="caution">
    <text evidence="6">The sequence shown here is derived from an EMBL/GenBank/DDBJ whole genome shotgun (WGS) entry which is preliminary data.</text>
</comment>
<dbReference type="EMBL" id="BMQO01000002">
    <property type="protein sequence ID" value="GGS17707.1"/>
    <property type="molecule type" value="Genomic_DNA"/>
</dbReference>
<dbReference type="Gene3D" id="2.30.42.10">
    <property type="match status" value="1"/>
</dbReference>
<dbReference type="InterPro" id="IPR009003">
    <property type="entry name" value="Peptidase_S1_PA"/>
</dbReference>
<dbReference type="InterPro" id="IPR001940">
    <property type="entry name" value="Peptidase_S1C"/>
</dbReference>
<sequence length="355" mass="35874">MADVVEATSESVVQVRAARPVSGTVIGEGLILTAAHVLPTDEVTVVTAGGVRWGAVVAGRDPATDLALLRVPGLGVPALEPGEEARVGELLLAVGRPPHGVQAALGLYGRGAPARGPGQGWLPSGAAPFPASSGGALVGADGTLVGVLNAGVRRGELLAVPAGRALRVAALLDAQGRVPRGYLGLSAQPVHFPDTQPMSGAAESGVAESGVAGNEAARDEAARGPRGPWERGPWGRGPWERGHRGGPGREGGHEGGRGRGGPRGPRGPWGPGGWQPGGWAQGGRMGLTVVQVDADGPAAQAGVLVGDVLLALDGAPVRHPRELLERVRDQAGQTVTLRVLRGGQEQELPVPVGER</sequence>
<dbReference type="SMART" id="SM00228">
    <property type="entry name" value="PDZ"/>
    <property type="match status" value="1"/>
</dbReference>
<dbReference type="PROSITE" id="PS50106">
    <property type="entry name" value="PDZ"/>
    <property type="match status" value="1"/>
</dbReference>
<keyword evidence="2" id="KW-0645">Protease</keyword>
<dbReference type="Proteomes" id="UP000620633">
    <property type="component" value="Unassembled WGS sequence"/>
</dbReference>
<keyword evidence="7" id="KW-1185">Reference proteome</keyword>
<evidence type="ECO:0000259" key="5">
    <source>
        <dbReference type="PROSITE" id="PS50106"/>
    </source>
</evidence>
<organism evidence="6 7">
    <name type="scientific">Deinococcus knuensis</name>
    <dbReference type="NCBI Taxonomy" id="1837380"/>
    <lineage>
        <taxon>Bacteria</taxon>
        <taxon>Thermotogati</taxon>
        <taxon>Deinococcota</taxon>
        <taxon>Deinococci</taxon>
        <taxon>Deinococcales</taxon>
        <taxon>Deinococcaceae</taxon>
        <taxon>Deinococcus</taxon>
    </lineage>
</organism>
<dbReference type="Pfam" id="PF13180">
    <property type="entry name" value="PDZ_2"/>
    <property type="match status" value="1"/>
</dbReference>
<evidence type="ECO:0000256" key="3">
    <source>
        <dbReference type="ARBA" id="ARBA00022801"/>
    </source>
</evidence>
<dbReference type="InterPro" id="IPR036034">
    <property type="entry name" value="PDZ_sf"/>
</dbReference>
<feature type="domain" description="PDZ" evidence="5">
    <location>
        <begin position="286"/>
        <end position="343"/>
    </location>
</feature>
<evidence type="ECO:0000256" key="1">
    <source>
        <dbReference type="ARBA" id="ARBA00010541"/>
    </source>
</evidence>
<evidence type="ECO:0000256" key="2">
    <source>
        <dbReference type="ARBA" id="ARBA00022670"/>
    </source>
</evidence>
<evidence type="ECO:0000313" key="7">
    <source>
        <dbReference type="Proteomes" id="UP000620633"/>
    </source>
</evidence>
<accession>A0ABQ2SBN3</accession>
<dbReference type="InterPro" id="IPR001478">
    <property type="entry name" value="PDZ"/>
</dbReference>
<dbReference type="PRINTS" id="PR00834">
    <property type="entry name" value="PROTEASES2C"/>
</dbReference>
<gene>
    <name evidence="6" type="ORF">GCM10008961_06470</name>
</gene>
<evidence type="ECO:0000313" key="6">
    <source>
        <dbReference type="EMBL" id="GGS17707.1"/>
    </source>
</evidence>
<dbReference type="Gene3D" id="2.40.10.120">
    <property type="match status" value="1"/>
</dbReference>
<feature type="region of interest" description="Disordered" evidence="4">
    <location>
        <begin position="194"/>
        <end position="282"/>
    </location>
</feature>
<proteinExistence type="inferred from homology"/>
<dbReference type="PANTHER" id="PTHR22939:SF129">
    <property type="entry name" value="SERINE PROTEASE HTRA2, MITOCHONDRIAL"/>
    <property type="match status" value="1"/>
</dbReference>
<dbReference type="PANTHER" id="PTHR22939">
    <property type="entry name" value="SERINE PROTEASE FAMILY S1C HTRA-RELATED"/>
    <property type="match status" value="1"/>
</dbReference>
<dbReference type="SUPFAM" id="SSF50494">
    <property type="entry name" value="Trypsin-like serine proteases"/>
    <property type="match status" value="1"/>
</dbReference>
<evidence type="ECO:0000256" key="4">
    <source>
        <dbReference type="SAM" id="MobiDB-lite"/>
    </source>
</evidence>
<dbReference type="Pfam" id="PF13365">
    <property type="entry name" value="Trypsin_2"/>
    <property type="match status" value="1"/>
</dbReference>
<feature type="compositionally biased region" description="Gly residues" evidence="4">
    <location>
        <begin position="258"/>
        <end position="282"/>
    </location>
</feature>